<gene>
    <name evidence="3" type="ORF">ANCDUO_20955</name>
</gene>
<dbReference type="InterPro" id="IPR014044">
    <property type="entry name" value="CAP_dom"/>
</dbReference>
<sequence>MLARGIVRNGKPGNPNCPQATNMYRMRYDRTMESEAQMYANSCPAQGSQVSARPSLSGENFQIFYSTIISPNEAITNALDTWWTQILQNGVNNQMKYNAYLEQKPMAPTAFTQVYVEEGDKIPVMEREKILGLRI</sequence>
<feature type="domain" description="SCP" evidence="2">
    <location>
        <begin position="2"/>
        <end position="123"/>
    </location>
</feature>
<name>A0A0C2CGR4_9BILA</name>
<evidence type="ECO:0000256" key="1">
    <source>
        <dbReference type="SAM" id="MobiDB-lite"/>
    </source>
</evidence>
<dbReference type="SUPFAM" id="SSF55797">
    <property type="entry name" value="PR-1-like"/>
    <property type="match status" value="1"/>
</dbReference>
<feature type="region of interest" description="Disordered" evidence="1">
    <location>
        <begin position="1"/>
        <end position="20"/>
    </location>
</feature>
<protein>
    <recommendedName>
        <fullName evidence="2">SCP domain-containing protein</fullName>
    </recommendedName>
</protein>
<dbReference type="AlphaFoldDB" id="A0A0C2CGR4"/>
<dbReference type="SMART" id="SM00198">
    <property type="entry name" value="SCP"/>
    <property type="match status" value="1"/>
</dbReference>
<reference evidence="3 4" key="1">
    <citation type="submission" date="2013-12" db="EMBL/GenBank/DDBJ databases">
        <title>Draft genome of the parsitic nematode Ancylostoma duodenale.</title>
        <authorList>
            <person name="Mitreva M."/>
        </authorList>
    </citation>
    <scope>NUCLEOTIDE SEQUENCE [LARGE SCALE GENOMIC DNA]</scope>
    <source>
        <strain evidence="3 4">Zhejiang</strain>
    </source>
</reference>
<dbReference type="InterPro" id="IPR035940">
    <property type="entry name" value="CAP_sf"/>
</dbReference>
<dbReference type="Gene3D" id="3.40.33.10">
    <property type="entry name" value="CAP"/>
    <property type="match status" value="1"/>
</dbReference>
<evidence type="ECO:0000259" key="2">
    <source>
        <dbReference type="SMART" id="SM00198"/>
    </source>
</evidence>
<dbReference type="Pfam" id="PF00188">
    <property type="entry name" value="CAP"/>
    <property type="match status" value="1"/>
</dbReference>
<dbReference type="Proteomes" id="UP000054047">
    <property type="component" value="Unassembled WGS sequence"/>
</dbReference>
<evidence type="ECO:0000313" key="3">
    <source>
        <dbReference type="EMBL" id="KIH48972.1"/>
    </source>
</evidence>
<dbReference type="EMBL" id="KN755788">
    <property type="protein sequence ID" value="KIH48972.1"/>
    <property type="molecule type" value="Genomic_DNA"/>
</dbReference>
<evidence type="ECO:0000313" key="4">
    <source>
        <dbReference type="Proteomes" id="UP000054047"/>
    </source>
</evidence>
<keyword evidence="4" id="KW-1185">Reference proteome</keyword>
<organism evidence="3 4">
    <name type="scientific">Ancylostoma duodenale</name>
    <dbReference type="NCBI Taxonomy" id="51022"/>
    <lineage>
        <taxon>Eukaryota</taxon>
        <taxon>Metazoa</taxon>
        <taxon>Ecdysozoa</taxon>
        <taxon>Nematoda</taxon>
        <taxon>Chromadorea</taxon>
        <taxon>Rhabditida</taxon>
        <taxon>Rhabditina</taxon>
        <taxon>Rhabditomorpha</taxon>
        <taxon>Strongyloidea</taxon>
        <taxon>Ancylostomatidae</taxon>
        <taxon>Ancylostomatinae</taxon>
        <taxon>Ancylostoma</taxon>
    </lineage>
</organism>
<dbReference type="CDD" id="cd05380">
    <property type="entry name" value="CAP_euk"/>
    <property type="match status" value="1"/>
</dbReference>
<dbReference type="OrthoDB" id="5874910at2759"/>
<proteinExistence type="predicted"/>
<accession>A0A0C2CGR4</accession>